<evidence type="ECO:0000313" key="7">
    <source>
        <dbReference type="EMBL" id="MTV51018.1"/>
    </source>
</evidence>
<dbReference type="Proteomes" id="UP000430670">
    <property type="component" value="Unassembled WGS sequence"/>
</dbReference>
<dbReference type="Pfam" id="PF00015">
    <property type="entry name" value="MCPsignal"/>
    <property type="match status" value="1"/>
</dbReference>
<feature type="domain" description="Methyl-accepting transducer" evidence="5">
    <location>
        <begin position="400"/>
        <end position="671"/>
    </location>
</feature>
<dbReference type="EMBL" id="WNKU01000058">
    <property type="protein sequence ID" value="MTV51018.1"/>
    <property type="molecule type" value="Genomic_DNA"/>
</dbReference>
<proteinExistence type="inferred from homology"/>
<dbReference type="SUPFAM" id="SSF58104">
    <property type="entry name" value="Methyl-accepting chemotaxis protein (MCP) signaling domain"/>
    <property type="match status" value="1"/>
</dbReference>
<comment type="caution">
    <text evidence="7">The sequence shown here is derived from an EMBL/GenBank/DDBJ whole genome shotgun (WGS) entry which is preliminary data.</text>
</comment>
<keyword evidence="4" id="KW-0472">Membrane</keyword>
<dbReference type="SMART" id="SM00283">
    <property type="entry name" value="MA"/>
    <property type="match status" value="1"/>
</dbReference>
<accession>A0A6I3SPQ1</accession>
<dbReference type="CDD" id="cd12912">
    <property type="entry name" value="PDC2_MCP_like"/>
    <property type="match status" value="1"/>
</dbReference>
<dbReference type="InterPro" id="IPR004089">
    <property type="entry name" value="MCPsignal_dom"/>
</dbReference>
<comment type="similarity">
    <text evidence="2">Belongs to the methyl-accepting chemotaxis (MCP) protein family.</text>
</comment>
<dbReference type="Gene3D" id="3.30.450.20">
    <property type="entry name" value="PAS domain"/>
    <property type="match status" value="2"/>
</dbReference>
<evidence type="ECO:0000256" key="2">
    <source>
        <dbReference type="ARBA" id="ARBA00029447"/>
    </source>
</evidence>
<evidence type="ECO:0000256" key="1">
    <source>
        <dbReference type="ARBA" id="ARBA00023224"/>
    </source>
</evidence>
<evidence type="ECO:0000313" key="8">
    <source>
        <dbReference type="Proteomes" id="UP000430670"/>
    </source>
</evidence>
<organism evidence="7 8">
    <name type="scientific">Heliobacterium mobile</name>
    <name type="common">Heliobacillus mobilis</name>
    <dbReference type="NCBI Taxonomy" id="28064"/>
    <lineage>
        <taxon>Bacteria</taxon>
        <taxon>Bacillati</taxon>
        <taxon>Bacillota</taxon>
        <taxon>Clostridia</taxon>
        <taxon>Eubacteriales</taxon>
        <taxon>Heliobacteriaceae</taxon>
        <taxon>Heliobacterium</taxon>
    </lineage>
</organism>
<dbReference type="Gene3D" id="6.10.340.10">
    <property type="match status" value="1"/>
</dbReference>
<dbReference type="PANTHER" id="PTHR32089:SF112">
    <property type="entry name" value="LYSOZYME-LIKE PROTEIN-RELATED"/>
    <property type="match status" value="1"/>
</dbReference>
<dbReference type="InterPro" id="IPR003660">
    <property type="entry name" value="HAMP_dom"/>
</dbReference>
<dbReference type="CDD" id="cd06225">
    <property type="entry name" value="HAMP"/>
    <property type="match status" value="1"/>
</dbReference>
<gene>
    <name evidence="7" type="ORF">GJ688_19065</name>
</gene>
<feature type="transmembrane region" description="Helical" evidence="4">
    <location>
        <begin position="12"/>
        <end position="34"/>
    </location>
</feature>
<feature type="domain" description="HAMP" evidence="6">
    <location>
        <begin position="329"/>
        <end position="381"/>
    </location>
</feature>
<sequence>MKVGVIMNSLKAKTIIILLPLITLALVSLSWLSYTNYRSTLNANLQEQMKLNIDNMAKDVQMRLGFHSKPALALARFIETTGTTITKEQYISVVKDFLSVNSDTLGIGVWYEPFRYQQNIKYFGPYAYRDKDYIHYTEDYCTPEYDYPNTDWYKNGKTNLESIVWSEPFYDSVTGKTMVTTTVPFTDKNKAFLGVVTADIDIASIQGMVANVNVGDTGYVLLTDKKGNYLSTPAKDKIMKTKIQDDPDDNISSLGKLILEEKTGVARFGNSSGEYLAFYNYIPEIEWHLVIVVPEKEVFAPLNALIAKITPVIIGSLLFVLIVVFYFAKYLSSNIGRINVASKAIANGDLTQSVAVQSKDEIGQLAIHFNSMITHIKSIIQKIHQESQQLAAASEELLASSEQSSKASEQITEAVQEISSGMNDQLQATKESQLSVVKVSKQMEHIESSLDYVKKALYKVKENADEGNAMVLKMINQMQLIQKNEEATSKTILNLNEKSKEIGDILTLIYSITEQTNLLALNAAIEAARAGEHGKGFAVVAGEVRKLAEDSRSSAEKILSIVSEIQNDTKLSVEMISSGVRSVNDGIVLANQTEKSFNEILLSLESLGDQAHTVNSAVSLCKNEGKIMANAVEGISSISDQVAFSLQNVAASTEEQLASMQEISAAANTLSKMADELQSTVNVFRI</sequence>
<keyword evidence="8" id="KW-1185">Reference proteome</keyword>
<evidence type="ECO:0000256" key="3">
    <source>
        <dbReference type="PROSITE-ProRule" id="PRU00284"/>
    </source>
</evidence>
<keyword evidence="1 3" id="KW-0807">Transducer</keyword>
<dbReference type="CDD" id="cd12913">
    <property type="entry name" value="PDC1_MCP_like"/>
    <property type="match status" value="1"/>
</dbReference>
<keyword evidence="4" id="KW-1133">Transmembrane helix</keyword>
<name>A0A6I3SPQ1_HELMO</name>
<dbReference type="OrthoDB" id="9760371at2"/>
<dbReference type="Gene3D" id="1.10.287.950">
    <property type="entry name" value="Methyl-accepting chemotaxis protein"/>
    <property type="match status" value="1"/>
</dbReference>
<dbReference type="PROSITE" id="PS50885">
    <property type="entry name" value="HAMP"/>
    <property type="match status" value="1"/>
</dbReference>
<dbReference type="CDD" id="cd11386">
    <property type="entry name" value="MCP_signal"/>
    <property type="match status" value="1"/>
</dbReference>
<keyword evidence="4" id="KW-0812">Transmembrane</keyword>
<dbReference type="SMART" id="SM00304">
    <property type="entry name" value="HAMP"/>
    <property type="match status" value="1"/>
</dbReference>
<feature type="transmembrane region" description="Helical" evidence="4">
    <location>
        <begin position="309"/>
        <end position="328"/>
    </location>
</feature>
<evidence type="ECO:0000256" key="4">
    <source>
        <dbReference type="SAM" id="Phobius"/>
    </source>
</evidence>
<dbReference type="PROSITE" id="PS50111">
    <property type="entry name" value="CHEMOTAXIS_TRANSDUC_2"/>
    <property type="match status" value="1"/>
</dbReference>
<evidence type="ECO:0000259" key="5">
    <source>
        <dbReference type="PROSITE" id="PS50111"/>
    </source>
</evidence>
<protein>
    <submittedName>
        <fullName evidence="7">HAMP domain-containing protein</fullName>
    </submittedName>
</protein>
<dbReference type="PANTHER" id="PTHR32089">
    <property type="entry name" value="METHYL-ACCEPTING CHEMOTAXIS PROTEIN MCPB"/>
    <property type="match status" value="1"/>
</dbReference>
<dbReference type="GO" id="GO:0016020">
    <property type="term" value="C:membrane"/>
    <property type="evidence" value="ECO:0007669"/>
    <property type="project" value="InterPro"/>
</dbReference>
<dbReference type="Pfam" id="PF22673">
    <property type="entry name" value="MCP-like_PDC_1"/>
    <property type="match status" value="1"/>
</dbReference>
<dbReference type="SUPFAM" id="SSF103190">
    <property type="entry name" value="Sensory domain-like"/>
    <property type="match status" value="1"/>
</dbReference>
<reference evidence="7 8" key="1">
    <citation type="submission" date="2019-11" db="EMBL/GenBank/DDBJ databases">
        <title>Whole-genome sequence of a the green, strictly anaerobic photosynthetic bacterium Heliobacillus mobilis DSM 6151.</title>
        <authorList>
            <person name="Kyndt J.A."/>
            <person name="Meyer T.E."/>
        </authorList>
    </citation>
    <scope>NUCLEOTIDE SEQUENCE [LARGE SCALE GENOMIC DNA]</scope>
    <source>
        <strain evidence="7 8">DSM 6151</strain>
    </source>
</reference>
<dbReference type="GO" id="GO:0007165">
    <property type="term" value="P:signal transduction"/>
    <property type="evidence" value="ECO:0007669"/>
    <property type="project" value="UniProtKB-KW"/>
</dbReference>
<evidence type="ECO:0000259" key="6">
    <source>
        <dbReference type="PROSITE" id="PS50885"/>
    </source>
</evidence>
<dbReference type="InterPro" id="IPR029151">
    <property type="entry name" value="Sensor-like_sf"/>
</dbReference>
<dbReference type="AlphaFoldDB" id="A0A6I3SPQ1"/>
<dbReference type="Pfam" id="PF00672">
    <property type="entry name" value="HAMP"/>
    <property type="match status" value="1"/>
</dbReference>